<proteinExistence type="predicted"/>
<sequence length="241" mass="26539">MADLRVAVEADVVKQREKVAALEAEAAEAAERAQEALVLASSAEARAIELAGAAARARAKLDEAESWLAESVEQAARSEWAEPEAHALWGGGRDLHWEDAAKVLELLEKLKEQAQVVAKRLVEQVDEQDDAGVADWAARVLLLGNLSVVPDEPKSPRGQGDPENVWIFGDEHSEPRCELTVPSRLAYPFMRTFAKLTGEFPDAAVFLRLLEMTGWESLEREDGGACGWTFRALDLRERANR</sequence>
<gene>
    <name evidence="2" type="ORF">PCOR1329_LOCUS22594</name>
</gene>
<evidence type="ECO:0000313" key="2">
    <source>
        <dbReference type="EMBL" id="CAK0821206.1"/>
    </source>
</evidence>
<comment type="caution">
    <text evidence="2">The sequence shown here is derived from an EMBL/GenBank/DDBJ whole genome shotgun (WGS) entry which is preliminary data.</text>
</comment>
<keyword evidence="3" id="KW-1185">Reference proteome</keyword>
<protein>
    <submittedName>
        <fullName evidence="2">Uncharacterized protein</fullName>
    </submittedName>
</protein>
<feature type="non-terminal residue" evidence="2">
    <location>
        <position position="241"/>
    </location>
</feature>
<evidence type="ECO:0000256" key="1">
    <source>
        <dbReference type="SAM" id="Coils"/>
    </source>
</evidence>
<dbReference type="Proteomes" id="UP001189429">
    <property type="component" value="Unassembled WGS sequence"/>
</dbReference>
<feature type="coiled-coil region" evidence="1">
    <location>
        <begin position="5"/>
        <end position="39"/>
    </location>
</feature>
<organism evidence="2 3">
    <name type="scientific">Prorocentrum cordatum</name>
    <dbReference type="NCBI Taxonomy" id="2364126"/>
    <lineage>
        <taxon>Eukaryota</taxon>
        <taxon>Sar</taxon>
        <taxon>Alveolata</taxon>
        <taxon>Dinophyceae</taxon>
        <taxon>Prorocentrales</taxon>
        <taxon>Prorocentraceae</taxon>
        <taxon>Prorocentrum</taxon>
    </lineage>
</organism>
<accession>A0ABN9RPR8</accession>
<name>A0ABN9RPR8_9DINO</name>
<dbReference type="EMBL" id="CAUYUJ010007569">
    <property type="protein sequence ID" value="CAK0821206.1"/>
    <property type="molecule type" value="Genomic_DNA"/>
</dbReference>
<feature type="coiled-coil region" evidence="1">
    <location>
        <begin position="100"/>
        <end position="127"/>
    </location>
</feature>
<reference evidence="2" key="1">
    <citation type="submission" date="2023-10" db="EMBL/GenBank/DDBJ databases">
        <authorList>
            <person name="Chen Y."/>
            <person name="Shah S."/>
            <person name="Dougan E. K."/>
            <person name="Thang M."/>
            <person name="Chan C."/>
        </authorList>
    </citation>
    <scope>NUCLEOTIDE SEQUENCE [LARGE SCALE GENOMIC DNA]</scope>
</reference>
<evidence type="ECO:0000313" key="3">
    <source>
        <dbReference type="Proteomes" id="UP001189429"/>
    </source>
</evidence>
<keyword evidence="1" id="KW-0175">Coiled coil</keyword>